<dbReference type="AlphaFoldDB" id="A0A1W9YNP2"/>
<dbReference type="EMBL" id="MVHJ01000049">
    <property type="protein sequence ID" value="ORA01532.1"/>
    <property type="molecule type" value="Genomic_DNA"/>
</dbReference>
<reference evidence="1 2" key="1">
    <citation type="submission" date="2017-02" db="EMBL/GenBank/DDBJ databases">
        <title>The new phylogeny of genus Mycobacterium.</title>
        <authorList>
            <person name="Tortoli E."/>
            <person name="Trovato A."/>
            <person name="Cirillo D.M."/>
        </authorList>
    </citation>
    <scope>NUCLEOTIDE SEQUENCE [LARGE SCALE GENOMIC DNA]</scope>
    <source>
        <strain evidence="1 2">DSM 45578</strain>
    </source>
</reference>
<evidence type="ECO:0000313" key="1">
    <source>
        <dbReference type="EMBL" id="ORA01532.1"/>
    </source>
</evidence>
<organism evidence="1 2">
    <name type="scientific">Mycolicibacterium bacteremicum</name>
    <name type="common">Mycobacterium bacteremicum</name>
    <dbReference type="NCBI Taxonomy" id="564198"/>
    <lineage>
        <taxon>Bacteria</taxon>
        <taxon>Bacillati</taxon>
        <taxon>Actinomycetota</taxon>
        <taxon>Actinomycetes</taxon>
        <taxon>Mycobacteriales</taxon>
        <taxon>Mycobacteriaceae</taxon>
        <taxon>Mycolicibacterium</taxon>
    </lineage>
</organism>
<name>A0A1W9YNP2_MYCBA</name>
<dbReference type="OrthoDB" id="4730718at2"/>
<accession>A0A1W9YNP2</accession>
<comment type="caution">
    <text evidence="1">The sequence shown here is derived from an EMBL/GenBank/DDBJ whole genome shotgun (WGS) entry which is preliminary data.</text>
</comment>
<keyword evidence="2" id="KW-1185">Reference proteome</keyword>
<dbReference type="Proteomes" id="UP000192366">
    <property type="component" value="Unassembled WGS sequence"/>
</dbReference>
<sequence>MTTKFVYEIETTIGRTLSDRRLKFIDAFDGTDSGGRDLKVAYFGNSECKIQIYYWAREVETNCMIGLLDAPNEFGLLSNSTKWQFLTRFGEARDLPLAEIAEHARLELSSFANPLEWVGDCTARFYDVALAGMKERYRS</sequence>
<dbReference type="STRING" id="564198.BST17_27905"/>
<evidence type="ECO:0000313" key="2">
    <source>
        <dbReference type="Proteomes" id="UP000192366"/>
    </source>
</evidence>
<dbReference type="RefSeq" id="WP_083062252.1">
    <property type="nucleotide sequence ID" value="NZ_JACKVM010000001.1"/>
</dbReference>
<gene>
    <name evidence="1" type="ORF">BST17_27905</name>
</gene>
<proteinExistence type="predicted"/>
<protein>
    <submittedName>
        <fullName evidence="1">Uncharacterized protein</fullName>
    </submittedName>
</protein>